<protein>
    <submittedName>
        <fullName evidence="2">Uncharacterized protein</fullName>
    </submittedName>
</protein>
<dbReference type="Proteomes" id="UP000296706">
    <property type="component" value="Chromosome"/>
</dbReference>
<name>A0A4D6HF57_9EURY</name>
<evidence type="ECO:0000313" key="3">
    <source>
        <dbReference type="Proteomes" id="UP000296706"/>
    </source>
</evidence>
<evidence type="ECO:0000313" key="2">
    <source>
        <dbReference type="EMBL" id="QCC52165.1"/>
    </source>
</evidence>
<feature type="region of interest" description="Disordered" evidence="1">
    <location>
        <begin position="57"/>
        <end position="76"/>
    </location>
</feature>
<reference evidence="2 3" key="1">
    <citation type="journal article" date="2019" name="Nat. Commun.">
        <title>A new type of DNA phosphorothioation-based antiviral system in archaea.</title>
        <authorList>
            <person name="Xiong L."/>
            <person name="Liu S."/>
            <person name="Chen S."/>
            <person name="Xiao Y."/>
            <person name="Zhu B."/>
            <person name="Gao Y."/>
            <person name="Zhang Y."/>
            <person name="Chen B."/>
            <person name="Luo J."/>
            <person name="Deng Z."/>
            <person name="Chen X."/>
            <person name="Wang L."/>
            <person name="Chen S."/>
        </authorList>
    </citation>
    <scope>NUCLEOTIDE SEQUENCE [LARGE SCALE GENOMIC DNA]</scope>
    <source>
        <strain evidence="2 3">CBA1105</strain>
    </source>
</reference>
<accession>A0A4D6HF57</accession>
<gene>
    <name evidence="2" type="ORF">DV733_13410</name>
</gene>
<proteinExistence type="predicted"/>
<evidence type="ECO:0000256" key="1">
    <source>
        <dbReference type="SAM" id="MobiDB-lite"/>
    </source>
</evidence>
<dbReference type="OrthoDB" id="230584at2157"/>
<sequence length="76" mass="8393">MAVTTKSRSSAPFTISEADSDALPETTLVARTKRYTFYWLVGEEPILLTVKDVDGTTVTDEVEPPDRMVEQLAQSS</sequence>
<dbReference type="KEGG" id="hsn:DV733_13410"/>
<keyword evidence="3" id="KW-1185">Reference proteome</keyword>
<dbReference type="GeneID" id="39848877"/>
<organism evidence="2 3">
    <name type="scientific">Halapricum salinum</name>
    <dbReference type="NCBI Taxonomy" id="1457250"/>
    <lineage>
        <taxon>Archaea</taxon>
        <taxon>Methanobacteriati</taxon>
        <taxon>Methanobacteriota</taxon>
        <taxon>Stenosarchaea group</taxon>
        <taxon>Halobacteria</taxon>
        <taxon>Halobacteriales</taxon>
        <taxon>Haloarculaceae</taxon>
        <taxon>Halapricum</taxon>
    </lineage>
</organism>
<dbReference type="AlphaFoldDB" id="A0A4D6HF57"/>
<dbReference type="EMBL" id="CP031310">
    <property type="protein sequence ID" value="QCC52165.1"/>
    <property type="molecule type" value="Genomic_DNA"/>
</dbReference>
<dbReference type="RefSeq" id="WP_049992491.1">
    <property type="nucleotide sequence ID" value="NZ_CP031310.1"/>
</dbReference>